<dbReference type="Gene3D" id="3.90.1170.40">
    <property type="entry name" value="Molybdopterin biosynthesis MoaE subunit"/>
    <property type="match status" value="1"/>
</dbReference>
<dbReference type="UniPathway" id="UPA00344"/>
<evidence type="ECO:0000313" key="5">
    <source>
        <dbReference type="EMBL" id="QIW99228.1"/>
    </source>
</evidence>
<comment type="catalytic activity">
    <reaction evidence="4">
        <text>2 [molybdopterin-synthase sulfur-carrier protein]-C-terminal-Gly-aminoethanethioate + cyclic pyranopterin phosphate + H2O = molybdopterin + 2 [molybdopterin-synthase sulfur-carrier protein]-C-terminal Gly-Gly + 2 H(+)</text>
        <dbReference type="Rhea" id="RHEA:26333"/>
        <dbReference type="Rhea" id="RHEA-COMP:12202"/>
        <dbReference type="Rhea" id="RHEA-COMP:19907"/>
        <dbReference type="ChEBI" id="CHEBI:15377"/>
        <dbReference type="ChEBI" id="CHEBI:15378"/>
        <dbReference type="ChEBI" id="CHEBI:58698"/>
        <dbReference type="ChEBI" id="CHEBI:59648"/>
        <dbReference type="ChEBI" id="CHEBI:90778"/>
        <dbReference type="ChEBI" id="CHEBI:232372"/>
        <dbReference type="EC" id="2.8.1.12"/>
    </reaction>
</comment>
<dbReference type="HAMAP" id="MF_03052">
    <property type="entry name" value="MOC2B"/>
    <property type="match status" value="1"/>
</dbReference>
<dbReference type="GO" id="GO:1990140">
    <property type="term" value="C:molybdopterin synthase complex"/>
    <property type="evidence" value="ECO:0007669"/>
    <property type="project" value="UniProtKB-UniRule"/>
</dbReference>
<gene>
    <name evidence="4" type="primary">cnxH</name>
    <name evidence="5" type="ORF">AMS68_004746</name>
</gene>
<dbReference type="InterPro" id="IPR028888">
    <property type="entry name" value="MOCS2B_euk"/>
</dbReference>
<dbReference type="GO" id="GO:0006777">
    <property type="term" value="P:Mo-molybdopterin cofactor biosynthetic process"/>
    <property type="evidence" value="ECO:0007669"/>
    <property type="project" value="UniProtKB-UniRule"/>
</dbReference>
<comment type="pathway">
    <text evidence="4">Cofactor biosynthesis; molybdopterin biosynthesis.</text>
</comment>
<evidence type="ECO:0000256" key="4">
    <source>
        <dbReference type="HAMAP-Rule" id="MF_03052"/>
    </source>
</evidence>
<dbReference type="EC" id="2.8.1.12" evidence="4"/>
<protein>
    <recommendedName>
        <fullName evidence="4">Molybdopterin synthase catalytic subunit</fullName>
        <ecNumber evidence="4">2.8.1.12</ecNumber>
    </recommendedName>
    <alternativeName>
        <fullName evidence="4">Common component for nitrate reductase and xanthine dehydrogenase protein H</fullName>
    </alternativeName>
    <alternativeName>
        <fullName evidence="4">Molybdenum cofactor synthesis protein 2 large subunit</fullName>
    </alternativeName>
    <alternativeName>
        <fullName evidence="4">Molybdenum cofactor synthesis protein 2B</fullName>
        <shortName evidence="4">MOCS2B</shortName>
    </alternativeName>
</protein>
<dbReference type="Pfam" id="PF02391">
    <property type="entry name" value="MoaE"/>
    <property type="match status" value="1"/>
</dbReference>
<name>A0A6H0XX81_9PEZI</name>
<keyword evidence="6" id="KW-1185">Reference proteome</keyword>
<dbReference type="OrthoDB" id="5531344at2759"/>
<dbReference type="CDD" id="cd00756">
    <property type="entry name" value="MoaE"/>
    <property type="match status" value="1"/>
</dbReference>
<feature type="binding site" evidence="4">
    <location>
        <begin position="149"/>
        <end position="151"/>
    </location>
    <ligand>
        <name>substrate</name>
    </ligand>
</feature>
<organism evidence="5 6">
    <name type="scientific">Peltaster fructicola</name>
    <dbReference type="NCBI Taxonomy" id="286661"/>
    <lineage>
        <taxon>Eukaryota</taxon>
        <taxon>Fungi</taxon>
        <taxon>Dikarya</taxon>
        <taxon>Ascomycota</taxon>
        <taxon>Pezizomycotina</taxon>
        <taxon>Dothideomycetes</taxon>
        <taxon>Dothideomycetes incertae sedis</taxon>
        <taxon>Peltaster</taxon>
    </lineage>
</organism>
<keyword evidence="1 4" id="KW-0963">Cytoplasm</keyword>
<dbReference type="SUPFAM" id="SSF54690">
    <property type="entry name" value="Molybdopterin synthase subunit MoaE"/>
    <property type="match status" value="1"/>
</dbReference>
<dbReference type="Proteomes" id="UP000503462">
    <property type="component" value="Chromosome 3"/>
</dbReference>
<dbReference type="FunFam" id="3.90.1170.40:FF:000003">
    <property type="entry name" value="Molybdopterin converting factor subunit 2"/>
    <property type="match status" value="1"/>
</dbReference>
<feature type="binding site" evidence="4">
    <location>
        <position position="142"/>
    </location>
    <ligand>
        <name>substrate</name>
    </ligand>
</feature>
<sequence length="172" mass="19131">MSTNEDSQHAETPARLFEGEKSRVEDNVYVSLTYDLLDARVQLDRVKSPKAGAVVLFAGCTRDSFDAKPVTHLAYSSYPPLALKTLFSIAQSIREKHSLVAIAVTHRLGRVEIGEESILIAVSSAHRQAAWQAGEECLELVKEKVEIWKEEWFADGGYWRANRDGQAGEPVT</sequence>
<comment type="function">
    <text evidence="4">Catalytic subunit of the molybdopterin synthase complex, a complex that catalyzes the conversion of precursor Z into molybdopterin. Acts by mediating the incorporation of 2 sulfur atoms from thiocarboxylated MOCS2A into precursor Z to generate a dithiolene group.</text>
</comment>
<keyword evidence="2 4" id="KW-0808">Transferase</keyword>
<keyword evidence="3 4" id="KW-0501">Molybdenum cofactor biosynthesis</keyword>
<comment type="subcellular location">
    <subcellularLocation>
        <location evidence="4">Cytoplasm</location>
    </subcellularLocation>
</comment>
<accession>A0A6H0XX81</accession>
<evidence type="ECO:0000256" key="2">
    <source>
        <dbReference type="ARBA" id="ARBA00022679"/>
    </source>
</evidence>
<reference evidence="5 6" key="1">
    <citation type="journal article" date="2016" name="Sci. Rep.">
        <title>Peltaster fructicola genome reveals evolution from an invasive phytopathogen to an ectophytic parasite.</title>
        <authorList>
            <person name="Xu C."/>
            <person name="Chen H."/>
            <person name="Gleason M.L."/>
            <person name="Xu J.R."/>
            <person name="Liu H."/>
            <person name="Zhang R."/>
            <person name="Sun G."/>
        </authorList>
    </citation>
    <scope>NUCLEOTIDE SEQUENCE [LARGE SCALE GENOMIC DNA]</scope>
    <source>
        <strain evidence="5 6">LNHT1506</strain>
    </source>
</reference>
<dbReference type="AlphaFoldDB" id="A0A6H0XX81"/>
<proteinExistence type="inferred from homology"/>
<feature type="binding site" evidence="4">
    <location>
        <begin position="126"/>
        <end position="127"/>
    </location>
    <ligand>
        <name>substrate</name>
    </ligand>
</feature>
<evidence type="ECO:0000256" key="1">
    <source>
        <dbReference type="ARBA" id="ARBA00022490"/>
    </source>
</evidence>
<dbReference type="EMBL" id="CP051141">
    <property type="protein sequence ID" value="QIW99228.1"/>
    <property type="molecule type" value="Genomic_DNA"/>
</dbReference>
<comment type="subunit">
    <text evidence="4">Heterotetramer; composed of 2 small (MOCS2A) and 2 large (MOCS2B) subunits.</text>
</comment>
<evidence type="ECO:0000256" key="3">
    <source>
        <dbReference type="ARBA" id="ARBA00023150"/>
    </source>
</evidence>
<dbReference type="GO" id="GO:0030366">
    <property type="term" value="F:molybdopterin synthase activity"/>
    <property type="evidence" value="ECO:0007669"/>
    <property type="project" value="UniProtKB-UniRule"/>
</dbReference>
<dbReference type="PANTHER" id="PTHR23404">
    <property type="entry name" value="MOLYBDOPTERIN SYNTHASE RELATED"/>
    <property type="match status" value="1"/>
</dbReference>
<dbReference type="InterPro" id="IPR036563">
    <property type="entry name" value="MoaE_sf"/>
</dbReference>
<evidence type="ECO:0000313" key="6">
    <source>
        <dbReference type="Proteomes" id="UP000503462"/>
    </source>
</evidence>
<comment type="similarity">
    <text evidence="4">Belongs to the MoaE family. MOCS2B subfamily.</text>
</comment>
<dbReference type="InterPro" id="IPR003448">
    <property type="entry name" value="Mopterin_biosynth_MoaE"/>
</dbReference>